<dbReference type="AlphaFoldDB" id="A0A087TL48"/>
<keyword evidence="3" id="KW-1185">Reference proteome</keyword>
<name>A0A087TL48_STEMI</name>
<keyword evidence="1" id="KW-0812">Transmembrane</keyword>
<protein>
    <submittedName>
        <fullName evidence="2">Uncharacterized protein</fullName>
    </submittedName>
</protein>
<accession>A0A087TL48</accession>
<dbReference type="Proteomes" id="UP000054359">
    <property type="component" value="Unassembled WGS sequence"/>
</dbReference>
<evidence type="ECO:0000313" key="3">
    <source>
        <dbReference type="Proteomes" id="UP000054359"/>
    </source>
</evidence>
<gene>
    <name evidence="2" type="ORF">X975_08987</name>
</gene>
<feature type="non-terminal residue" evidence="2">
    <location>
        <position position="102"/>
    </location>
</feature>
<feature type="transmembrane region" description="Helical" evidence="1">
    <location>
        <begin position="57"/>
        <end position="79"/>
    </location>
</feature>
<proteinExistence type="predicted"/>
<keyword evidence="1" id="KW-0472">Membrane</keyword>
<reference evidence="2 3" key="1">
    <citation type="submission" date="2013-11" db="EMBL/GenBank/DDBJ databases">
        <title>Genome sequencing of Stegodyphus mimosarum.</title>
        <authorList>
            <person name="Bechsgaard J."/>
        </authorList>
    </citation>
    <scope>NUCLEOTIDE SEQUENCE [LARGE SCALE GENOMIC DNA]</scope>
</reference>
<keyword evidence="1" id="KW-1133">Transmembrane helix</keyword>
<evidence type="ECO:0000256" key="1">
    <source>
        <dbReference type="SAM" id="Phobius"/>
    </source>
</evidence>
<evidence type="ECO:0000313" key="2">
    <source>
        <dbReference type="EMBL" id="KFM65837.1"/>
    </source>
</evidence>
<sequence>MLFLTLFVSLHFVNILIVSFRCLRFVFVLIFKDGDFQTGFLTCKLLHFSSELNDSSVQLSILLVSTKIISYALILFGCLEMRFPGLSVRQFCSLFFNANPTI</sequence>
<feature type="transmembrane region" description="Helical" evidence="1">
    <location>
        <begin position="12"/>
        <end position="31"/>
    </location>
</feature>
<organism evidence="2 3">
    <name type="scientific">Stegodyphus mimosarum</name>
    <name type="common">African social velvet spider</name>
    <dbReference type="NCBI Taxonomy" id="407821"/>
    <lineage>
        <taxon>Eukaryota</taxon>
        <taxon>Metazoa</taxon>
        <taxon>Ecdysozoa</taxon>
        <taxon>Arthropoda</taxon>
        <taxon>Chelicerata</taxon>
        <taxon>Arachnida</taxon>
        <taxon>Araneae</taxon>
        <taxon>Araneomorphae</taxon>
        <taxon>Entelegynae</taxon>
        <taxon>Eresoidea</taxon>
        <taxon>Eresidae</taxon>
        <taxon>Stegodyphus</taxon>
    </lineage>
</organism>
<dbReference type="EMBL" id="KK115724">
    <property type="protein sequence ID" value="KFM65837.1"/>
    <property type="molecule type" value="Genomic_DNA"/>
</dbReference>